<feature type="compositionally biased region" description="Basic and acidic residues" evidence="1">
    <location>
        <begin position="1"/>
        <end position="10"/>
    </location>
</feature>
<dbReference type="OrthoDB" id="305665at2759"/>
<proteinExistence type="predicted"/>
<dbReference type="InParanoid" id="A0E3W9"/>
<organism evidence="2 3">
    <name type="scientific">Paramecium tetraurelia</name>
    <dbReference type="NCBI Taxonomy" id="5888"/>
    <lineage>
        <taxon>Eukaryota</taxon>
        <taxon>Sar</taxon>
        <taxon>Alveolata</taxon>
        <taxon>Ciliophora</taxon>
        <taxon>Intramacronucleata</taxon>
        <taxon>Oligohymenophorea</taxon>
        <taxon>Peniculida</taxon>
        <taxon>Parameciidae</taxon>
        <taxon>Paramecium</taxon>
    </lineage>
</organism>
<evidence type="ECO:0000256" key="1">
    <source>
        <dbReference type="SAM" id="MobiDB-lite"/>
    </source>
</evidence>
<feature type="compositionally biased region" description="Low complexity" evidence="1">
    <location>
        <begin position="301"/>
        <end position="323"/>
    </location>
</feature>
<sequence>MNQQLDDSKESVQSQSMERYLQAESVGNSLSPQRLVQTSRNPQVGASILKLQNGKYSNQSNVFKDALNKKKTELHKKSQKPIAEAPKYEIAIKQKQPKKMDKVHQNIKNVQLKAEEVKKKREEEKQKEEKMKQSKAEHAQEDLDEGNHNTQIQVFQETVNRLYNYEKQRLKQLNKMVEEEKNKDKLIMSARPMINERSCKLLERKLKQLVDEEEDYKMIYQFKDADVQVDLLPNLPKLKDYLQINAKKTINVGQEIQIIKEENIMEPVDPAEDVQYKEGSCHAIVQTNEIKFKIGDTIKKQQLQQPPQQQQQQQTTQFATQDTPNKKVQNQRQKRLDFMEAQGQRVKTECQYYVPLHIRQSKVIQKKEEWVRSQIELKKQKEEESIRVEQEQWEKEKQKWSKKKDPNKSMQQEINVEEFANSQIHWLEKRNEHILTEQMKKDKDMLSSLTFRPQIQKKNIENYNSLKVEDRLLEYQQKKQENLQKLENKYLPTFQPNINQKSMFTMDWASKSFNSTSNNKLWQ</sequence>
<dbReference type="AlphaFoldDB" id="A0E3W9"/>
<feature type="region of interest" description="Disordered" evidence="1">
    <location>
        <begin position="301"/>
        <end position="332"/>
    </location>
</feature>
<evidence type="ECO:0000313" key="3">
    <source>
        <dbReference type="Proteomes" id="UP000000600"/>
    </source>
</evidence>
<dbReference type="HOGENOM" id="CLU_531545_0_0_1"/>
<dbReference type="KEGG" id="ptm:GSPATT00023159001"/>
<dbReference type="GeneID" id="5043168"/>
<dbReference type="Proteomes" id="UP000000600">
    <property type="component" value="Unassembled WGS sequence"/>
</dbReference>
<dbReference type="OMA" id="HILTEQM"/>
<gene>
    <name evidence="2" type="ORF">GSPATT00023159001</name>
</gene>
<feature type="region of interest" description="Disordered" evidence="1">
    <location>
        <begin position="1"/>
        <end position="41"/>
    </location>
</feature>
<protein>
    <submittedName>
        <fullName evidence="2">Uncharacterized protein</fullName>
    </submittedName>
</protein>
<dbReference type="RefSeq" id="XP_001457383.1">
    <property type="nucleotide sequence ID" value="XM_001457346.1"/>
</dbReference>
<feature type="compositionally biased region" description="Basic and acidic residues" evidence="1">
    <location>
        <begin position="113"/>
        <end position="144"/>
    </location>
</feature>
<keyword evidence="3" id="KW-1185">Reference proteome</keyword>
<feature type="region of interest" description="Disordered" evidence="1">
    <location>
        <begin position="112"/>
        <end position="144"/>
    </location>
</feature>
<dbReference type="STRING" id="5888.A0E3W9"/>
<evidence type="ECO:0000313" key="2">
    <source>
        <dbReference type="EMBL" id="CAK89986.1"/>
    </source>
</evidence>
<name>A0E3W9_PARTE</name>
<feature type="compositionally biased region" description="Polar residues" evidence="1">
    <location>
        <begin position="25"/>
        <end position="41"/>
    </location>
</feature>
<dbReference type="EMBL" id="CT868657">
    <property type="protein sequence ID" value="CAK89986.1"/>
    <property type="molecule type" value="Genomic_DNA"/>
</dbReference>
<reference evidence="2 3" key="1">
    <citation type="journal article" date="2006" name="Nature">
        <title>Global trends of whole-genome duplications revealed by the ciliate Paramecium tetraurelia.</title>
        <authorList>
            <consortium name="Genoscope"/>
            <person name="Aury J.-M."/>
            <person name="Jaillon O."/>
            <person name="Duret L."/>
            <person name="Noel B."/>
            <person name="Jubin C."/>
            <person name="Porcel B.M."/>
            <person name="Segurens B."/>
            <person name="Daubin V."/>
            <person name="Anthouard V."/>
            <person name="Aiach N."/>
            <person name="Arnaiz O."/>
            <person name="Billaut A."/>
            <person name="Beisson J."/>
            <person name="Blanc I."/>
            <person name="Bouhouche K."/>
            <person name="Camara F."/>
            <person name="Duharcourt S."/>
            <person name="Guigo R."/>
            <person name="Gogendeau D."/>
            <person name="Katinka M."/>
            <person name="Keller A.-M."/>
            <person name="Kissmehl R."/>
            <person name="Klotz C."/>
            <person name="Koll F."/>
            <person name="Le Moue A."/>
            <person name="Lepere C."/>
            <person name="Malinsky S."/>
            <person name="Nowacki M."/>
            <person name="Nowak J.K."/>
            <person name="Plattner H."/>
            <person name="Poulain J."/>
            <person name="Ruiz F."/>
            <person name="Serrano V."/>
            <person name="Zagulski M."/>
            <person name="Dessen P."/>
            <person name="Betermier M."/>
            <person name="Weissenbach J."/>
            <person name="Scarpelli C."/>
            <person name="Schachter V."/>
            <person name="Sperling L."/>
            <person name="Meyer E."/>
            <person name="Cohen J."/>
            <person name="Wincker P."/>
        </authorList>
    </citation>
    <scope>NUCLEOTIDE SEQUENCE [LARGE SCALE GENOMIC DNA]</scope>
    <source>
        <strain evidence="2 3">Stock d4-2</strain>
    </source>
</reference>
<accession>A0E3W9</accession>